<dbReference type="InterPro" id="IPR014729">
    <property type="entry name" value="Rossmann-like_a/b/a_fold"/>
</dbReference>
<dbReference type="EMBL" id="JAAAJB010000286">
    <property type="protein sequence ID" value="KAG0259382.1"/>
    <property type="molecule type" value="Genomic_DNA"/>
</dbReference>
<dbReference type="PANTHER" id="PTHR46100">
    <property type="entry name" value="IMP2'P"/>
    <property type="match status" value="1"/>
</dbReference>
<proteinExistence type="predicted"/>
<sequence>MATNDLTIHIQTDEQGDDDQHVNSSLGADAPLSPTSVKNYKKNRVHVTSDTDGDANSNEEDDDDEDEEEGAYNASHLDPRLEALDGTTKYQQEKIKGEHTPKPGDDEGEDDDDDEEEGDESPQEPLEGDEQIAGGFKDLALKDSKQKPQLAADGGGAGGVVDSSRLAVPGGGGGAGTTIQAIANSVDDSESVASELTQEPAKPHITLPCLIETATSPPRTRITLRFVGQPPLSSMNSSGVNSNNNIKSTPARADTPASNSRGNRVHMVATDLSGESWYATEWAITTMLRSGDELNVVTIVEDDKDAKGNHKGLRAEMREDAEKLTKNIHDQLEHTRLRDITVIIHIIAATKSHGAKELLIEMIDDIDELSTVIVGSRGRGAIKGLLLGSISNFLVHNSPVPVMVVRAPKHKGKKKKKGKKGRQVEHTKMVREANKRYDAAMSSGDEV</sequence>
<dbReference type="AlphaFoldDB" id="A0A9P6Q695"/>
<dbReference type="OrthoDB" id="843225at2759"/>
<comment type="caution">
    <text evidence="3">The sequence shown here is derived from an EMBL/GenBank/DDBJ whole genome shotgun (WGS) entry which is preliminary data.</text>
</comment>
<evidence type="ECO:0000313" key="4">
    <source>
        <dbReference type="Proteomes" id="UP000807716"/>
    </source>
</evidence>
<dbReference type="Pfam" id="PF00582">
    <property type="entry name" value="Usp"/>
    <property type="match status" value="1"/>
</dbReference>
<accession>A0A9P6Q695</accession>
<keyword evidence="4" id="KW-1185">Reference proteome</keyword>
<feature type="compositionally biased region" description="Acidic residues" evidence="1">
    <location>
        <begin position="51"/>
        <end position="70"/>
    </location>
</feature>
<dbReference type="CDD" id="cd23659">
    <property type="entry name" value="USP_At3g01520-like"/>
    <property type="match status" value="1"/>
</dbReference>
<name>A0A9P6Q695_9FUNG</name>
<feature type="compositionally biased region" description="Polar residues" evidence="1">
    <location>
        <begin position="1"/>
        <end position="10"/>
    </location>
</feature>
<reference evidence="3" key="1">
    <citation type="journal article" date="2020" name="Fungal Divers.">
        <title>Resolving the Mortierellaceae phylogeny through synthesis of multi-gene phylogenetics and phylogenomics.</title>
        <authorList>
            <person name="Vandepol N."/>
            <person name="Liber J."/>
            <person name="Desiro A."/>
            <person name="Na H."/>
            <person name="Kennedy M."/>
            <person name="Barry K."/>
            <person name="Grigoriev I.V."/>
            <person name="Miller A.N."/>
            <person name="O'Donnell K."/>
            <person name="Stajich J.E."/>
            <person name="Bonito G."/>
        </authorList>
    </citation>
    <scope>NUCLEOTIDE SEQUENCE</scope>
    <source>
        <strain evidence="3">BC1065</strain>
    </source>
</reference>
<dbReference type="SUPFAM" id="SSF52402">
    <property type="entry name" value="Adenine nucleotide alpha hydrolases-like"/>
    <property type="match status" value="1"/>
</dbReference>
<feature type="compositionally biased region" description="Low complexity" evidence="1">
    <location>
        <begin position="233"/>
        <end position="245"/>
    </location>
</feature>
<feature type="compositionally biased region" description="Basic residues" evidence="1">
    <location>
        <begin position="408"/>
        <end position="421"/>
    </location>
</feature>
<dbReference type="PANTHER" id="PTHR46100:SF4">
    <property type="entry name" value="USPA DOMAIN-CONTAINING PROTEIN"/>
    <property type="match status" value="1"/>
</dbReference>
<dbReference type="Proteomes" id="UP000807716">
    <property type="component" value="Unassembled WGS sequence"/>
</dbReference>
<evidence type="ECO:0000259" key="2">
    <source>
        <dbReference type="Pfam" id="PF00582"/>
    </source>
</evidence>
<protein>
    <recommendedName>
        <fullName evidence="2">UspA domain-containing protein</fullName>
    </recommendedName>
</protein>
<gene>
    <name evidence="3" type="ORF">DFQ27_004082</name>
</gene>
<feature type="region of interest" description="Disordered" evidence="1">
    <location>
        <begin position="1"/>
        <end position="134"/>
    </location>
</feature>
<feature type="compositionally biased region" description="Basic and acidic residues" evidence="1">
    <location>
        <begin position="422"/>
        <end position="438"/>
    </location>
</feature>
<dbReference type="InterPro" id="IPR006015">
    <property type="entry name" value="Universal_stress_UspA"/>
</dbReference>
<evidence type="ECO:0000313" key="3">
    <source>
        <dbReference type="EMBL" id="KAG0259382.1"/>
    </source>
</evidence>
<feature type="region of interest" description="Disordered" evidence="1">
    <location>
        <begin position="408"/>
        <end position="447"/>
    </location>
</feature>
<feature type="domain" description="UspA" evidence="2">
    <location>
        <begin position="267"/>
        <end position="406"/>
    </location>
</feature>
<dbReference type="Gene3D" id="3.40.50.620">
    <property type="entry name" value="HUPs"/>
    <property type="match status" value="1"/>
</dbReference>
<feature type="compositionally biased region" description="Acidic residues" evidence="1">
    <location>
        <begin position="106"/>
        <end position="130"/>
    </location>
</feature>
<dbReference type="InterPro" id="IPR006016">
    <property type="entry name" value="UspA"/>
</dbReference>
<feature type="region of interest" description="Disordered" evidence="1">
    <location>
        <begin position="229"/>
        <end position="261"/>
    </location>
</feature>
<feature type="compositionally biased region" description="Basic and acidic residues" evidence="1">
    <location>
        <begin position="91"/>
        <end position="105"/>
    </location>
</feature>
<evidence type="ECO:0000256" key="1">
    <source>
        <dbReference type="SAM" id="MobiDB-lite"/>
    </source>
</evidence>
<dbReference type="PRINTS" id="PR01438">
    <property type="entry name" value="UNVRSLSTRESS"/>
</dbReference>
<organism evidence="3 4">
    <name type="scientific">Actinomortierella ambigua</name>
    <dbReference type="NCBI Taxonomy" id="1343610"/>
    <lineage>
        <taxon>Eukaryota</taxon>
        <taxon>Fungi</taxon>
        <taxon>Fungi incertae sedis</taxon>
        <taxon>Mucoromycota</taxon>
        <taxon>Mortierellomycotina</taxon>
        <taxon>Mortierellomycetes</taxon>
        <taxon>Mortierellales</taxon>
        <taxon>Mortierellaceae</taxon>
        <taxon>Actinomortierella</taxon>
    </lineage>
</organism>